<evidence type="ECO:0000313" key="1">
    <source>
        <dbReference type="EMBL" id="KKU30644.1"/>
    </source>
</evidence>
<dbReference type="Gene3D" id="3.90.1640.10">
    <property type="entry name" value="inorganic pyrophosphatase (n-terminal core)"/>
    <property type="match status" value="2"/>
</dbReference>
<dbReference type="EMBL" id="LCMG01000039">
    <property type="protein sequence ID" value="KKU30644.1"/>
    <property type="molecule type" value="Genomic_DNA"/>
</dbReference>
<sequence length="383" mass="42925">MALRDAQQIFEAIKRSHRPLVCVAKGSGTDGHASALGLARVMERLDKQPLVVSADGVQEHLHFLTDHTRIQDTVENLQRFVIELDASKTHVKELSYELKDDKLFVYLSPKKGRWESQDVRLSSSPYHYDLIISIGAADIEGCAPFYTEHPDFFFHTPILNIDHSPANEHFGQFNAVDISAVACAEVCHDLVEAMEPGLMDEEVATAFLTGLIAKTHSFKQRNVNARTLETASKLMAKGARRDAIVQHLYRTRSVATLRLWGRALARLKVNTEKTMVWSLLSQQDFLHAGAKEQDLPDVIDELISSSPEASIAVLIYENHERSIEVIVRVGARQNALTLTESLKPEGSREQVRILFPPQPIVEVEKKILETLQKTAMQIPHVSS</sequence>
<dbReference type="Gene3D" id="3.10.310.30">
    <property type="match status" value="1"/>
</dbReference>
<comment type="caution">
    <text evidence="1">The sequence shown here is derived from an EMBL/GenBank/DDBJ whole genome shotgun (WGS) entry which is preliminary data.</text>
</comment>
<dbReference type="PANTHER" id="PTHR47618">
    <property type="entry name" value="BIFUNCTIONAL OLIGORIBONUCLEASE AND PAP PHOSPHATASE NRNA"/>
    <property type="match status" value="1"/>
</dbReference>
<dbReference type="InterPro" id="IPR051319">
    <property type="entry name" value="Oligoribo/pAp-PDE_c-di-AMP_PDE"/>
</dbReference>
<name>A0A0G1PCY9_9BACT</name>
<protein>
    <submittedName>
        <fullName evidence="1">Exopolyphosphatase-related protein</fullName>
    </submittedName>
</protein>
<evidence type="ECO:0000313" key="2">
    <source>
        <dbReference type="Proteomes" id="UP000034705"/>
    </source>
</evidence>
<dbReference type="AlphaFoldDB" id="A0A0G1PCY9"/>
<dbReference type="PANTHER" id="PTHR47618:SF1">
    <property type="entry name" value="BIFUNCTIONAL OLIGORIBONUCLEASE AND PAP PHOSPHATASE NRNA"/>
    <property type="match status" value="1"/>
</dbReference>
<organism evidence="1 2">
    <name type="scientific">Candidatus Uhrbacteria bacterium GW2011_GWF2_46_218</name>
    <dbReference type="NCBI Taxonomy" id="1619001"/>
    <lineage>
        <taxon>Bacteria</taxon>
        <taxon>Candidatus Uhriibacteriota</taxon>
    </lineage>
</organism>
<reference evidence="1 2" key="1">
    <citation type="journal article" date="2015" name="Nature">
        <title>rRNA introns, odd ribosomes, and small enigmatic genomes across a large radiation of phyla.</title>
        <authorList>
            <person name="Brown C.T."/>
            <person name="Hug L.A."/>
            <person name="Thomas B.C."/>
            <person name="Sharon I."/>
            <person name="Castelle C.J."/>
            <person name="Singh A."/>
            <person name="Wilkins M.J."/>
            <person name="Williams K.H."/>
            <person name="Banfield J.F."/>
        </authorList>
    </citation>
    <scope>NUCLEOTIDE SEQUENCE [LARGE SCALE GENOMIC DNA]</scope>
</reference>
<dbReference type="SUPFAM" id="SSF64182">
    <property type="entry name" value="DHH phosphoesterases"/>
    <property type="match status" value="1"/>
</dbReference>
<dbReference type="Proteomes" id="UP000034705">
    <property type="component" value="Unassembled WGS sequence"/>
</dbReference>
<gene>
    <name evidence="1" type="ORF">UX45_C0039G0004</name>
</gene>
<proteinExistence type="predicted"/>
<accession>A0A0G1PCY9</accession>
<dbReference type="InterPro" id="IPR038763">
    <property type="entry name" value="DHH_sf"/>
</dbReference>